<dbReference type="SUPFAM" id="SSF52777">
    <property type="entry name" value="CoA-dependent acyltransferases"/>
    <property type="match status" value="6"/>
</dbReference>
<dbReference type="Gene3D" id="3.30.559.10">
    <property type="entry name" value="Chloramphenicol acetyltransferase-like domain"/>
    <property type="match status" value="3"/>
</dbReference>
<dbReference type="FunFam" id="3.40.50.980:FF:000001">
    <property type="entry name" value="Non-ribosomal peptide synthetase"/>
    <property type="match status" value="3"/>
</dbReference>
<dbReference type="KEGG" id="sera:Ser39006_013530"/>
<dbReference type="EMBL" id="CP025085">
    <property type="protein sequence ID" value="AUH00732.1"/>
    <property type="molecule type" value="Genomic_DNA"/>
</dbReference>
<dbReference type="GO" id="GO:0031177">
    <property type="term" value="F:phosphopantetheine binding"/>
    <property type="evidence" value="ECO:0007669"/>
    <property type="project" value="InterPro"/>
</dbReference>
<accession>A0A2I5TKF9</accession>
<dbReference type="PROSITE" id="PS50075">
    <property type="entry name" value="CARRIER"/>
    <property type="match status" value="3"/>
</dbReference>
<dbReference type="GO" id="GO:0003824">
    <property type="term" value="F:catalytic activity"/>
    <property type="evidence" value="ECO:0007669"/>
    <property type="project" value="InterPro"/>
</dbReference>
<dbReference type="InterPro" id="IPR042099">
    <property type="entry name" value="ANL_N_sf"/>
</dbReference>
<dbReference type="FunFam" id="3.30.300.30:FF:000010">
    <property type="entry name" value="Enterobactin synthetase component F"/>
    <property type="match status" value="2"/>
</dbReference>
<dbReference type="InterPro" id="IPR020845">
    <property type="entry name" value="AMP-binding_CS"/>
</dbReference>
<dbReference type="InterPro" id="IPR010071">
    <property type="entry name" value="AA_adenyl_dom"/>
</dbReference>
<reference evidence="7" key="4">
    <citation type="submission" date="2017-11" db="EMBL/GenBank/DDBJ databases">
        <title>Complete genome sequence of Serratia sp. ATCC 39006.</title>
        <authorList>
            <person name="Hampton H.G."/>
            <person name="Jackson S.A."/>
            <person name="Jauregui R."/>
            <person name="Poulter G.T.M."/>
            <person name="Salmond G.P.C."/>
            <person name="Fineran P.C."/>
        </authorList>
    </citation>
    <scope>NUCLEOTIDE SEQUENCE</scope>
    <source>
        <strain evidence="7">ATCC 39006</strain>
    </source>
</reference>
<dbReference type="RefSeq" id="WP_101377502.1">
    <property type="nucleotide sequence ID" value="NZ_CP025084.1"/>
</dbReference>
<dbReference type="Gene3D" id="3.40.50.1820">
    <property type="entry name" value="alpha/beta hydrolase"/>
    <property type="match status" value="1"/>
</dbReference>
<feature type="domain" description="Carrier" evidence="5">
    <location>
        <begin position="3081"/>
        <end position="3156"/>
    </location>
</feature>
<dbReference type="SUPFAM" id="SSF56801">
    <property type="entry name" value="Acetyl-CoA synthetase-like"/>
    <property type="match status" value="3"/>
</dbReference>
<dbReference type="PANTHER" id="PTHR45527">
    <property type="entry name" value="NONRIBOSOMAL PEPTIDE SYNTHETASE"/>
    <property type="match status" value="1"/>
</dbReference>
<dbReference type="InterPro" id="IPR023213">
    <property type="entry name" value="CAT-like_dom_sf"/>
</dbReference>
<evidence type="ECO:0000256" key="1">
    <source>
        <dbReference type="ARBA" id="ARBA00001957"/>
    </source>
</evidence>
<reference evidence="7 8" key="1">
    <citation type="journal article" date="2013" name="Genome Announc.">
        <title>Draft genome sequence of Serratia sp. strain ATCC 39006, a model bacterium for analysis of the biosynthesis and regulation of prodigiosin, a carbapenem, and gas vesicles.</title>
        <authorList>
            <person name="Fineran P.C."/>
            <person name="Iglesias Cans M.C."/>
            <person name="Ramsay J.P."/>
            <person name="Wilf N.M."/>
            <person name="Cossyleon D."/>
            <person name="McNeil M.B."/>
            <person name="Williamson N.R."/>
            <person name="Monson R.E."/>
            <person name="Becher S.A."/>
            <person name="Stanton J.A."/>
            <person name="Brugger K."/>
            <person name="Brown S.D."/>
            <person name="Salmond G.P."/>
        </authorList>
    </citation>
    <scope>NUCLEOTIDE SEQUENCE [LARGE SCALE GENOMIC DNA]</scope>
    <source>
        <strain evidence="7">ATCC 39006</strain>
        <strain evidence="8">ATCC 39006 / SC 11482</strain>
    </source>
</reference>
<dbReference type="Gene3D" id="2.30.38.10">
    <property type="entry name" value="Luciferase, Domain 3"/>
    <property type="match status" value="1"/>
</dbReference>
<evidence type="ECO:0000256" key="2">
    <source>
        <dbReference type="ARBA" id="ARBA00006432"/>
    </source>
</evidence>
<dbReference type="CDD" id="cd19544">
    <property type="entry name" value="E-C_NRPS"/>
    <property type="match status" value="1"/>
</dbReference>
<dbReference type="Gene3D" id="3.40.50.980">
    <property type="match status" value="2"/>
</dbReference>
<dbReference type="SUPFAM" id="SSF53474">
    <property type="entry name" value="alpha/beta-Hydrolases"/>
    <property type="match status" value="1"/>
</dbReference>
<dbReference type="FunFam" id="2.30.38.10:FF:000001">
    <property type="entry name" value="Non-ribosomal peptide synthetase PvdI"/>
    <property type="match status" value="1"/>
</dbReference>
<dbReference type="Pfam" id="PF00668">
    <property type="entry name" value="Condensation"/>
    <property type="match status" value="3"/>
</dbReference>
<evidence type="ECO:0000256" key="3">
    <source>
        <dbReference type="ARBA" id="ARBA00022450"/>
    </source>
</evidence>
<dbReference type="Pfam" id="PF00501">
    <property type="entry name" value="AMP-binding"/>
    <property type="match status" value="3"/>
</dbReference>
<dbReference type="InterPro" id="IPR025110">
    <property type="entry name" value="AMP-bd_C"/>
</dbReference>
<evidence type="ECO:0000259" key="5">
    <source>
        <dbReference type="PROSITE" id="PS50075"/>
    </source>
</evidence>
<dbReference type="Gene3D" id="3.40.50.12780">
    <property type="entry name" value="N-terminal domain of ligase-like"/>
    <property type="match status" value="2"/>
</dbReference>
<dbReference type="KEGG" id="serq:CWC46_13525"/>
<dbReference type="EMBL" id="CP025084">
    <property type="protein sequence ID" value="AUH05053.1"/>
    <property type="molecule type" value="Genomic_DNA"/>
</dbReference>
<dbReference type="CDD" id="cd19531">
    <property type="entry name" value="LCL_NRPS-like"/>
    <property type="match status" value="1"/>
</dbReference>
<feature type="domain" description="Carrier" evidence="5">
    <location>
        <begin position="2015"/>
        <end position="2089"/>
    </location>
</feature>
<protein>
    <recommendedName>
        <fullName evidence="5">Carrier domain-containing protein</fullName>
    </recommendedName>
</protein>
<dbReference type="GO" id="GO:0005737">
    <property type="term" value="C:cytoplasm"/>
    <property type="evidence" value="ECO:0007669"/>
    <property type="project" value="TreeGrafter"/>
</dbReference>
<dbReference type="Gene3D" id="1.10.1200.10">
    <property type="entry name" value="ACP-like"/>
    <property type="match status" value="2"/>
</dbReference>
<dbReference type="InterPro" id="IPR001031">
    <property type="entry name" value="Thioesterase"/>
</dbReference>
<evidence type="ECO:0000313" key="9">
    <source>
        <dbReference type="Proteomes" id="UP000233778"/>
    </source>
</evidence>
<dbReference type="SUPFAM" id="SSF47336">
    <property type="entry name" value="ACP-like"/>
    <property type="match status" value="3"/>
</dbReference>
<dbReference type="OrthoDB" id="9757559at2"/>
<evidence type="ECO:0000313" key="7">
    <source>
        <dbReference type="EMBL" id="AUH05053.1"/>
    </source>
</evidence>
<dbReference type="InterPro" id="IPR045851">
    <property type="entry name" value="AMP-bd_C_sf"/>
</dbReference>
<keyword evidence="8" id="KW-1185">Reference proteome</keyword>
<dbReference type="PROSITE" id="PS00012">
    <property type="entry name" value="PHOSPHOPANTETHEINE"/>
    <property type="match status" value="2"/>
</dbReference>
<reference evidence="6 9" key="3">
    <citation type="submission" date="2017-11" db="EMBL/GenBank/DDBJ databases">
        <title>Complete genome sequence of Serratia sp. ATCC 39006 LacA.</title>
        <authorList>
            <person name="Hampton H.G."/>
            <person name="Jackson S.A."/>
            <person name="Jauregui R."/>
            <person name="Poulter G.T.M."/>
            <person name="Salmond G.P.C."/>
            <person name="Fineran P.C."/>
        </authorList>
    </citation>
    <scope>NUCLEOTIDE SEQUENCE [LARGE SCALE GENOMIC DNA]</scope>
    <source>
        <strain evidence="6 9">ATCC 39006</strain>
    </source>
</reference>
<dbReference type="SMART" id="SM00823">
    <property type="entry name" value="PKS_PP"/>
    <property type="match status" value="3"/>
</dbReference>
<dbReference type="NCBIfam" id="NF003417">
    <property type="entry name" value="PRK04813.1"/>
    <property type="match status" value="3"/>
</dbReference>
<evidence type="ECO:0000313" key="8">
    <source>
        <dbReference type="Proteomes" id="UP000017700"/>
    </source>
</evidence>
<evidence type="ECO:0000313" key="6">
    <source>
        <dbReference type="EMBL" id="AUH00732.1"/>
    </source>
</evidence>
<dbReference type="InterPro" id="IPR000873">
    <property type="entry name" value="AMP-dep_synth/lig_dom"/>
</dbReference>
<dbReference type="Proteomes" id="UP000017700">
    <property type="component" value="Chromosome"/>
</dbReference>
<dbReference type="PROSITE" id="PS00455">
    <property type="entry name" value="AMP_BINDING"/>
    <property type="match status" value="3"/>
</dbReference>
<dbReference type="Proteomes" id="UP000233778">
    <property type="component" value="Chromosome"/>
</dbReference>
<keyword evidence="4" id="KW-0597">Phosphoprotein</keyword>
<dbReference type="FunFam" id="3.40.50.12780:FF:000012">
    <property type="entry name" value="Non-ribosomal peptide synthetase"/>
    <property type="match status" value="3"/>
</dbReference>
<comment type="similarity">
    <text evidence="2">Belongs to the ATP-dependent AMP-binding enzyme family.</text>
</comment>
<reference evidence="7" key="2">
    <citation type="submission" date="2013-09" db="EMBL/GenBank/DDBJ databases">
        <authorList>
            <person name="Wang G."/>
            <person name="Yang Y."/>
            <person name="Su Y."/>
        </authorList>
    </citation>
    <scope>NUCLEOTIDE SEQUENCE</scope>
    <source>
        <strain evidence="7">ATCC 39006</strain>
    </source>
</reference>
<evidence type="ECO:0000256" key="4">
    <source>
        <dbReference type="ARBA" id="ARBA00022553"/>
    </source>
</evidence>
<keyword evidence="3" id="KW-0596">Phosphopantetheine</keyword>
<dbReference type="PANTHER" id="PTHR45527:SF1">
    <property type="entry name" value="FATTY ACID SYNTHASE"/>
    <property type="match status" value="1"/>
</dbReference>
<name>A0A2I5TKF9_SERS3</name>
<dbReference type="STRING" id="104623.Ser39006_02772"/>
<dbReference type="InterPro" id="IPR036736">
    <property type="entry name" value="ACP-like_sf"/>
</dbReference>
<dbReference type="CDD" id="cd12114">
    <property type="entry name" value="A_NRPS_TlmIV_like"/>
    <property type="match status" value="2"/>
</dbReference>
<dbReference type="InterPro" id="IPR006162">
    <property type="entry name" value="Ppantetheine_attach_site"/>
</dbReference>
<dbReference type="InterPro" id="IPR001242">
    <property type="entry name" value="Condensation_dom"/>
</dbReference>
<dbReference type="FunFam" id="1.10.1200.10:FF:000005">
    <property type="entry name" value="Nonribosomal peptide synthetase 1"/>
    <property type="match status" value="3"/>
</dbReference>
<dbReference type="GO" id="GO:0044550">
    <property type="term" value="P:secondary metabolite biosynthetic process"/>
    <property type="evidence" value="ECO:0007669"/>
    <property type="project" value="UniProtKB-ARBA"/>
</dbReference>
<dbReference type="Pfam" id="PF00550">
    <property type="entry name" value="PP-binding"/>
    <property type="match status" value="3"/>
</dbReference>
<sequence>MDVIEKDSELFLLHPAQENIYFDQIRKPDEPLYNIGIYQIIPFNVNSGTMRYCWQLLHQHLDAFRIMLIEQTDSAPVQRIRNTVDAVMEEYDFSKEPLPHKAAMEWMYEQLSLPMDFLSGQVSAAALLKINENQQYLFFRFHHIFIDGVGVTVMLDYLYKLYDCAIGKKDISWLTQIPQYRPYAENAAAYLGSKRYETDRSYWQCKTSENNNTRLPRRYDKKGNLDVSLPLPDHVKSLLSDFCRMHKVSPLAVLTSAVHLYFSEDQHSTLQVVVHGRKGKTGMQVVGMFSDSMLVTCNHKPEWDFSQLVQQSSKEITAGLRHCRFPTSHLSRLLQSDGESLPDIIVNYERFEHEVLEDDIKIPLIHLKGGWEQQPLQVRLIHYAFNENLSLKVTCGKGYFSHQEAEHLAQQLISIIEHGLKEADWVVEKLLIMSASERPDPDYLAAYNDTVADIPVTLLHLPIIEQARRRPGATAIACDARHLTYRELVREATQVAYQLDARGVQTNTLVAVVMEKGWEQVVAVLGIMMAGAAYLPIDASLPPARRAQLLASGQVNVALTQPHLSALGIESEGVDWLQVIPLNDAQLVEPWPFSPRQSLTDLAYVIFTSGSTGTPKGVMMSHQAVSNTVLDINARYEITQDDRVLAISALNFDLSVWDIFGVLAAGGQMVLPPVEGLREPADWYRCMQTYGVTLWNTVPALQQMWLDWASEQDVDAIPLRLVILSGDWIPLGLPGQLRGIHPSAVLHSQGGATEAAIWSICYPVEALDPLWSSIPYGYPLANQHMYILDRQLVPCLERTCGEIYIGGVGLADGYWADAERTAAQFIVHPRSGERLYRTGDLGWMHPDGYMVFVGRNDSQVKIRGYRIELGEVENALSKLPDIKQALVIDRERDGGKYLAAYVVAECPVDFYLLRQTVAEVLPDYMVPTTFSQIEAIPLTANGKLDRTSLPEPLWGCEDNYVAPRNDIEAQLCHLWQQVLRIDRVGIYDNFFQIGGNSISALRLSTAIRQTMDTNVTLAIIFETKTVAALASAIVGSQRGPVLTLIPHIDTDHYPLSFAQESQLFIEQYEQQVSAYHIPLLAELLPDVRLDVLMESLEKTIARHSVLNSIYVQEDPTGESVQRILKRPIAINHHQCDSDKTLRESITATIQQPFSLSTKPPMQIHYYRVGEQQYLLLLWHHIAFDGWSTDIFLNELAIIYKALCEQKQPVLPEHTISYGDYALWQQQYLQSKVLEQQLAYWKTTLSGYENLTLPTNLPRPEQLDYRGQDRRIFIDADLSTQLRALAADRETTLYTVLLSAFYATLAMISGQDDIVVGTPSDNRHHPQTQELVGLFVNSLALRARVQPQMSITALIAQVHQVITSAKIHQELPFERLVNALNVTRDPSRHPVFQVMFSVQHFAQADVWQELPLIPLESVNGQTLYSPAKFDITLFLDDSLTCITGCLNFAESLFEEKVISQIIDLYIEILIFFVKDTALMIGEIAANSALVCREPDYLAAYNDTVADIPVTLLHLPIIEQARRRPGATAIACDARHLTYRELVREATQVAYQLDARGVQTNTLVAVVMEKGWEQVVAVLGIMMAGAAYLPIDASLPPARRAQLLASGQVNVALTQPHLSALGIESEGVDWLQVIPLNDAQLVEPWPFSPRQSLTDLAYVIFTSGSTGTPKGVMMSHQAVSNTVLDINARYEITQDDRVLAISALNFDLSVWDIFGVLAAGGQMVLPPVEGLREPADWYRCMQTYGVTLWNTVPALQQMWLDWASEQDVAAIPLRLVILSGDWIPLGLPEQLRGIHPSAVLHSQGGATEAAIWSICYPVEALDPSWSSIPYGYPLANQHMYILDRQLVPCLERTCGEIYIGGVGLADGYWADAERTAAQFIVHPRSGERLYRTGDLGWMHPDGYMVFVGRNDSQVKIRGYRIELGEVENALSKLPDIKQALVIDRERDGGKYLAAYVVAECPVDFYLLRQTVAEVLPDYMVPTTFSQIEAIPLTANGKLDRSALPSAVDYSMQESYVEPQGETETLLAAIWSQLLGVERVGRHDNFFELGGHSLLAVKLIVQLRKANLTAGIQTLFSAPTLAALAQELVTQCEIKLPENLITVDTQRITPEMLPLVELNQTEIDNLVLQVPGGIENIQDIYALSPLQEGILFHHLLTQDGDPYLLSALLLFDNRALLDLWLAAMQQVIDRHDILRTAFFSTGLTVPVQVVCRQARFSMTEIILNPADGPIEQQLLAQYDPRSTRQDMSVAPLLYFIAAQKPNGSWCVLQQWHHLIGDHSTLELIDEEVSVIMAGRSHELPRAQPFRNAVAQARLGMNDAEHERFFRNMLEDINEPVLPFDLKDVHGSGRHAVTTHRLLPAELNMRSRQQAKRLGVSLASLCHLAWAQVLACSSGCDAVVFGTVLLGRLAAGGEADRAMGLFINTLPLRLDIDGRSVKEAVRQAHLNLSNLLAHEHASLAQAQRCSGVDSGMPLFSALLNYRHHNHREQSPRPKGIQLLSAQEQTNYPLVLSVEDGLDSLGLTAQVVDSLSAERICDYMQQALTSLINALEHTPDVAICDLPIIPDKEYNLLINEWNNTVREYPRHQCIHSLFEAQACAVPDDTAVVHAAKSLTYAQLNRKANQLANHLIKVGIEPGQRVATYIERSCELVIAQLAILKAGALYVPIDPGLPITRQNWIIEDSGVEWVIIGEKDAAQISAKVGRLFVHSGVRESAHNPTLKLSSSAAAYIMYTSGSTGMPKGVMVTHQGISRLVINNGFANIDHTDRIAFISNPAFDASTFEVWGALLNGGCLVVVDPSDVIDAERFSTILKQQKISTLFLTTSLFNQYADTISSTLAQLKYLLSGGEVANPHAYSQVLKEGGPVNLINAYGPTETTTFATTAHITDAASQLRVPIGRPIGNTSIYLLDAHGKPVPLGAVGEIYIGGIGVALGYLNQPVLTAERFLADAFTPGGYLYRTGDLARYLPDGNIDYYRRNDQQVKIRGYRIELGEIENVLIGLPHIRQAVVIDRELDGNKYLAAYVVADSAVDFDELHQTLADRLPDYMVPSVAAFTQIDVVPLTCNGKLNRSLLPEPDWVNEDNYTAPRNDMETRLCHIWQHVIGLKKISVHDNFFNIGGNSILALKLVSSINQQVQNGISVADIFIHPTIAKQSEYLSLTVGGSLLKRLSSSTESLPPLLMIHPSIAGCEVYHSLAACLSSYFNCYGLDNHNLLSNDKISCLCTLANRYLNEVEKAGLLNKPIRLLGWSLGGEIALEMAAILEARGIKDIDVLLLDSFIYANRSSVPNAVSVAGMAQLLPQLGYDKTCIERALANVDYDAKLAGSTLSGILEYTRVTLLKAGKSSPFESNCKYFSVRQLLDIPDNYISDWVKQLHVQLLPHRHHHDIIEEEELITEVVKTWLQ</sequence>
<organism evidence="7 8">
    <name type="scientific">Serratia sp. (strain ATCC 39006)</name>
    <name type="common">Prodigiosinella confusarubida</name>
    <dbReference type="NCBI Taxonomy" id="104623"/>
    <lineage>
        <taxon>Bacteria</taxon>
        <taxon>Pseudomonadati</taxon>
        <taxon>Pseudomonadota</taxon>
        <taxon>Gammaproteobacteria</taxon>
        <taxon>Enterobacterales</taxon>
        <taxon>Pectobacteriaceae</taxon>
        <taxon>Prodigiosinella</taxon>
    </lineage>
</organism>
<dbReference type="GO" id="GO:0043041">
    <property type="term" value="P:amino acid activation for nonribosomal peptide biosynthetic process"/>
    <property type="evidence" value="ECO:0007669"/>
    <property type="project" value="TreeGrafter"/>
</dbReference>
<dbReference type="Pfam" id="PF00975">
    <property type="entry name" value="Thioesterase"/>
    <property type="match status" value="1"/>
</dbReference>
<dbReference type="InterPro" id="IPR020806">
    <property type="entry name" value="PKS_PP-bd"/>
</dbReference>
<dbReference type="CDD" id="cd12117">
    <property type="entry name" value="A_NRPS_Srf_like"/>
    <property type="match status" value="1"/>
</dbReference>
<dbReference type="InterPro" id="IPR009081">
    <property type="entry name" value="PP-bd_ACP"/>
</dbReference>
<feature type="domain" description="Carrier" evidence="5">
    <location>
        <begin position="962"/>
        <end position="1037"/>
    </location>
</feature>
<gene>
    <name evidence="6" type="ORF">CWC46_13525</name>
    <name evidence="7" type="ORF">Ser39006_013530</name>
</gene>
<dbReference type="InterPro" id="IPR029058">
    <property type="entry name" value="AB_hydrolase_fold"/>
</dbReference>
<dbReference type="Gene3D" id="3.30.559.30">
    <property type="entry name" value="Nonribosomal peptide synthetase, condensation domain"/>
    <property type="match status" value="3"/>
</dbReference>
<dbReference type="NCBIfam" id="TIGR01733">
    <property type="entry name" value="AA-adenyl-dom"/>
    <property type="match status" value="3"/>
</dbReference>
<dbReference type="Gene3D" id="3.30.300.30">
    <property type="match status" value="3"/>
</dbReference>
<comment type="cofactor">
    <cofactor evidence="1">
        <name>pantetheine 4'-phosphate</name>
        <dbReference type="ChEBI" id="CHEBI:47942"/>
    </cofactor>
</comment>
<proteinExistence type="inferred from homology"/>
<dbReference type="Pfam" id="PF13193">
    <property type="entry name" value="AMP-binding_C"/>
    <property type="match status" value="3"/>
</dbReference>